<accession>A0A485M4G5</accession>
<evidence type="ECO:0000313" key="1">
    <source>
        <dbReference type="EMBL" id="VFU18280.1"/>
    </source>
</evidence>
<dbReference type="AlphaFoldDB" id="A0A485M4G5"/>
<proteinExistence type="predicted"/>
<gene>
    <name evidence="1" type="ORF">SCFA_4010004</name>
</gene>
<organism evidence="1">
    <name type="scientific">anaerobic digester metagenome</name>
    <dbReference type="NCBI Taxonomy" id="1263854"/>
    <lineage>
        <taxon>unclassified sequences</taxon>
        <taxon>metagenomes</taxon>
        <taxon>ecological metagenomes</taxon>
    </lineage>
</organism>
<protein>
    <submittedName>
        <fullName evidence="1">Uncharacterized protein</fullName>
    </submittedName>
</protein>
<name>A0A485M4G5_9ZZZZ</name>
<sequence>MKKQLTILQLLNLAADEFYEEAKHMGRLANHALSTKGRSQMKGLERVANSLVKVSDIFDNVKKQTARHEEWQTDNFGQQLLTFLEQDLRTRTEDIVKQAQEAIRESETDQHPTEITALDKQEIYIRLCQEYVRQLVVHYEYALAEGGGNHAE</sequence>
<dbReference type="EMBL" id="CAADRN010000337">
    <property type="protein sequence ID" value="VFU18280.1"/>
    <property type="molecule type" value="Genomic_DNA"/>
</dbReference>
<reference evidence="1" key="1">
    <citation type="submission" date="2019-03" db="EMBL/GenBank/DDBJ databases">
        <authorList>
            <person name="Hao L."/>
        </authorList>
    </citation>
    <scope>NUCLEOTIDE SEQUENCE</scope>
</reference>